<dbReference type="InterPro" id="IPR036425">
    <property type="entry name" value="MoaB/Mog-like_dom_sf"/>
</dbReference>
<dbReference type="NCBIfam" id="NF001813">
    <property type="entry name" value="PRK00549.1"/>
    <property type="match status" value="1"/>
</dbReference>
<proteinExistence type="inferred from homology"/>
<dbReference type="PATRIC" id="fig|1293598.4.peg.807"/>
<keyword evidence="4" id="KW-1185">Reference proteome</keyword>
<dbReference type="Gene3D" id="3.30.70.2860">
    <property type="match status" value="1"/>
</dbReference>
<dbReference type="NCBIfam" id="TIGR00199">
    <property type="entry name" value="PncC_domain"/>
    <property type="match status" value="1"/>
</dbReference>
<reference evidence="3 4" key="1">
    <citation type="journal article" date="2015" name="Genome Announc.">
        <title>Expanding the biotechnology potential of lactobacilli through comparative genomics of 213 strains and associated genera.</title>
        <authorList>
            <person name="Sun Z."/>
            <person name="Harris H.M."/>
            <person name="McCann A."/>
            <person name="Guo C."/>
            <person name="Argimon S."/>
            <person name="Zhang W."/>
            <person name="Yang X."/>
            <person name="Jeffery I.B."/>
            <person name="Cooney J.C."/>
            <person name="Kagawa T.F."/>
            <person name="Liu W."/>
            <person name="Song Y."/>
            <person name="Salvetti E."/>
            <person name="Wrobel A."/>
            <person name="Rasinkangas P."/>
            <person name="Parkhill J."/>
            <person name="Rea M.C."/>
            <person name="O'Sullivan O."/>
            <person name="Ritari J."/>
            <person name="Douillard F.P."/>
            <person name="Paul Ross R."/>
            <person name="Yang R."/>
            <person name="Briner A.E."/>
            <person name="Felis G.E."/>
            <person name="de Vos W.M."/>
            <person name="Barrangou R."/>
            <person name="Klaenhammer T.R."/>
            <person name="Caufield P.W."/>
            <person name="Cui Y."/>
            <person name="Zhang H."/>
            <person name="O'Toole P.W."/>
        </authorList>
    </citation>
    <scope>NUCLEOTIDE SEQUENCE [LARGE SCALE GENOMIC DNA]</scope>
    <source>
        <strain evidence="3 4">DSM 24301</strain>
    </source>
</reference>
<dbReference type="STRING" id="1293598.IV56_GL000759"/>
<dbReference type="EMBL" id="JQCE01000032">
    <property type="protein sequence ID" value="KRO16770.1"/>
    <property type="molecule type" value="Genomic_DNA"/>
</dbReference>
<dbReference type="Proteomes" id="UP000050969">
    <property type="component" value="Unassembled WGS sequence"/>
</dbReference>
<dbReference type="RefSeq" id="WP_054777420.1">
    <property type="nucleotide sequence ID" value="NZ_BBBX01000013.1"/>
</dbReference>
<accession>A0A0R2MWK1</accession>
<dbReference type="InterPro" id="IPR001453">
    <property type="entry name" value="MoaB/Mog_dom"/>
</dbReference>
<dbReference type="Gene3D" id="3.90.950.20">
    <property type="entry name" value="CinA-like"/>
    <property type="match status" value="1"/>
</dbReference>
<dbReference type="CDD" id="cd00885">
    <property type="entry name" value="cinA"/>
    <property type="match status" value="1"/>
</dbReference>
<dbReference type="InterPro" id="IPR008136">
    <property type="entry name" value="CinA_C"/>
</dbReference>
<dbReference type="InterPro" id="IPR050101">
    <property type="entry name" value="CinA"/>
</dbReference>
<feature type="domain" description="MoaB/Mog" evidence="2">
    <location>
        <begin position="4"/>
        <end position="171"/>
    </location>
</feature>
<dbReference type="OrthoDB" id="9801454at2"/>
<protein>
    <recommendedName>
        <fullName evidence="1">Putative competence-damage inducible protein</fullName>
    </recommendedName>
</protein>
<dbReference type="NCBIfam" id="TIGR00200">
    <property type="entry name" value="cinA_nterm"/>
    <property type="match status" value="1"/>
</dbReference>
<comment type="similarity">
    <text evidence="1">Belongs to the CinA family.</text>
</comment>
<dbReference type="HAMAP" id="MF_00226_B">
    <property type="entry name" value="CinA_B"/>
    <property type="match status" value="1"/>
</dbReference>
<evidence type="ECO:0000313" key="4">
    <source>
        <dbReference type="Proteomes" id="UP000050969"/>
    </source>
</evidence>
<comment type="caution">
    <text evidence="3">The sequence shown here is derived from an EMBL/GenBank/DDBJ whole genome shotgun (WGS) entry which is preliminary data.</text>
</comment>
<dbReference type="InterPro" id="IPR041424">
    <property type="entry name" value="CinA_KH"/>
</dbReference>
<dbReference type="Pfam" id="PF00994">
    <property type="entry name" value="MoCF_biosynth"/>
    <property type="match status" value="1"/>
</dbReference>
<evidence type="ECO:0000259" key="2">
    <source>
        <dbReference type="SMART" id="SM00852"/>
    </source>
</evidence>
<dbReference type="PANTHER" id="PTHR13939:SF0">
    <property type="entry name" value="NMN AMIDOHYDROLASE-LIKE PROTEIN YFAY"/>
    <property type="match status" value="1"/>
</dbReference>
<dbReference type="InterPro" id="IPR008135">
    <property type="entry name" value="Competence-induced_CinA"/>
</dbReference>
<dbReference type="InterPro" id="IPR036653">
    <property type="entry name" value="CinA-like_C"/>
</dbReference>
<dbReference type="Pfam" id="PF18146">
    <property type="entry name" value="CinA_KH"/>
    <property type="match status" value="1"/>
</dbReference>
<gene>
    <name evidence="1" type="primary">cinA</name>
    <name evidence="3" type="ORF">IV56_GL000759</name>
</gene>
<sequence>MEAEIIAVGTEILMGQIVNTNASYMAKQLTALGITSHYQQVVGDNGERLDKVISVAEDRADLVILIGGLGPTEDDLTKQTLAQHIGKPLVVNFDAIQKLIAWGEQQQKELTPNNRVQAMLPLDAEPLKNAVGLAVGAMTTFNNTQFVLLPGPPKEFEPMVQNELVPRLAAQLHSDAIIQSRVLRFFGIGESALVTQLKDLIDNQTNPTLATYIKDYEVTLRITASAGDEAAANALLDPLEAEIMHRVGQYFYGYGDSTELVDVVVNELKRQQLHVTAAESLTAGAFQATLGDVSGVSAVFDGGFVTYAPATKASFLKLDQATLEQQGIVSEATAKQMATGALTQTDADIAISFTGVAGPDELEGQPAGTVWIGIAMRNQEPTATLYHFPGSRHDVRYRAVKTGLFDLLKQLKEKH</sequence>
<evidence type="ECO:0000313" key="3">
    <source>
        <dbReference type="EMBL" id="KRO16770.1"/>
    </source>
</evidence>
<dbReference type="SUPFAM" id="SSF142433">
    <property type="entry name" value="CinA-like"/>
    <property type="match status" value="1"/>
</dbReference>
<dbReference type="SUPFAM" id="SSF53218">
    <property type="entry name" value="Molybdenum cofactor biosynthesis proteins"/>
    <property type="match status" value="1"/>
</dbReference>
<dbReference type="SMART" id="SM00852">
    <property type="entry name" value="MoCF_biosynth"/>
    <property type="match status" value="1"/>
</dbReference>
<dbReference type="AlphaFoldDB" id="A0A0R2MWK1"/>
<organism evidence="3 4">
    <name type="scientific">Lacticaseibacillus saniviri JCM 17471 = DSM 24301</name>
    <dbReference type="NCBI Taxonomy" id="1293598"/>
    <lineage>
        <taxon>Bacteria</taxon>
        <taxon>Bacillati</taxon>
        <taxon>Bacillota</taxon>
        <taxon>Bacilli</taxon>
        <taxon>Lactobacillales</taxon>
        <taxon>Lactobacillaceae</taxon>
        <taxon>Lacticaseibacillus</taxon>
    </lineage>
</organism>
<name>A0A0R2MWK1_9LACO</name>
<evidence type="ECO:0000256" key="1">
    <source>
        <dbReference type="HAMAP-Rule" id="MF_00226"/>
    </source>
</evidence>
<dbReference type="Gene3D" id="3.40.980.10">
    <property type="entry name" value="MoaB/Mog-like domain"/>
    <property type="match status" value="1"/>
</dbReference>
<dbReference type="NCBIfam" id="TIGR00177">
    <property type="entry name" value="molyb_syn"/>
    <property type="match status" value="1"/>
</dbReference>
<dbReference type="PIRSF" id="PIRSF006728">
    <property type="entry name" value="CinA"/>
    <property type="match status" value="1"/>
</dbReference>
<dbReference type="Pfam" id="PF02464">
    <property type="entry name" value="CinA"/>
    <property type="match status" value="1"/>
</dbReference>
<dbReference type="PANTHER" id="PTHR13939">
    <property type="entry name" value="NICOTINAMIDE-NUCLEOTIDE AMIDOHYDROLASE PNCC"/>
    <property type="match status" value="1"/>
</dbReference>